<feature type="compositionally biased region" description="Low complexity" evidence="1">
    <location>
        <begin position="28"/>
        <end position="39"/>
    </location>
</feature>
<keyword evidence="3" id="KW-1185">Reference proteome</keyword>
<dbReference type="Proteomes" id="UP000284403">
    <property type="component" value="Unassembled WGS sequence"/>
</dbReference>
<organism evidence="2 3">
    <name type="scientific">Trypanosoma conorhini</name>
    <dbReference type="NCBI Taxonomy" id="83891"/>
    <lineage>
        <taxon>Eukaryota</taxon>
        <taxon>Discoba</taxon>
        <taxon>Euglenozoa</taxon>
        <taxon>Kinetoplastea</taxon>
        <taxon>Metakinetoplastina</taxon>
        <taxon>Trypanosomatida</taxon>
        <taxon>Trypanosomatidae</taxon>
        <taxon>Trypanosoma</taxon>
    </lineage>
</organism>
<evidence type="ECO:0000313" key="3">
    <source>
        <dbReference type="Proteomes" id="UP000284403"/>
    </source>
</evidence>
<feature type="compositionally biased region" description="Basic and acidic residues" evidence="1">
    <location>
        <begin position="525"/>
        <end position="536"/>
    </location>
</feature>
<dbReference type="EMBL" id="MKKU01000368">
    <property type="protein sequence ID" value="RNF14327.1"/>
    <property type="molecule type" value="Genomic_DNA"/>
</dbReference>
<feature type="region of interest" description="Disordered" evidence="1">
    <location>
        <begin position="301"/>
        <end position="324"/>
    </location>
</feature>
<dbReference type="RefSeq" id="XP_029227114.1">
    <property type="nucleotide sequence ID" value="XM_029372785.1"/>
</dbReference>
<feature type="compositionally biased region" description="Basic and acidic residues" evidence="1">
    <location>
        <begin position="122"/>
        <end position="133"/>
    </location>
</feature>
<feature type="region of interest" description="Disordered" evidence="1">
    <location>
        <begin position="508"/>
        <end position="553"/>
    </location>
</feature>
<dbReference type="AlphaFoldDB" id="A0A3S5ISZ4"/>
<comment type="caution">
    <text evidence="2">The sequence shown here is derived from an EMBL/GenBank/DDBJ whole genome shotgun (WGS) entry which is preliminary data.</text>
</comment>
<reference evidence="2 3" key="1">
    <citation type="journal article" date="2018" name="BMC Genomics">
        <title>Genomic comparison of Trypanosoma conorhini and Trypanosoma rangeli to Trypanosoma cruzi strains of high and low virulence.</title>
        <authorList>
            <person name="Bradwell K.R."/>
            <person name="Koparde V.N."/>
            <person name="Matveyev A.V."/>
            <person name="Serrano M.G."/>
            <person name="Alves J.M."/>
            <person name="Parikh H."/>
            <person name="Huang B."/>
            <person name="Lee V."/>
            <person name="Espinosa-Alvarez O."/>
            <person name="Ortiz P.A."/>
            <person name="Costa-Martins A.G."/>
            <person name="Teixeira M.M."/>
            <person name="Buck G.A."/>
        </authorList>
    </citation>
    <scope>NUCLEOTIDE SEQUENCE [LARGE SCALE GENOMIC DNA]</scope>
    <source>
        <strain evidence="2 3">025E</strain>
    </source>
</reference>
<dbReference type="GeneID" id="40319506"/>
<proteinExistence type="predicted"/>
<accession>A0A3S5ISZ4</accession>
<feature type="region of interest" description="Disordered" evidence="1">
    <location>
        <begin position="82"/>
        <end position="137"/>
    </location>
</feature>
<name>A0A3S5ISZ4_9TRYP</name>
<gene>
    <name evidence="2" type="ORF">Tco025E_05895</name>
</gene>
<evidence type="ECO:0000256" key="1">
    <source>
        <dbReference type="SAM" id="MobiDB-lite"/>
    </source>
</evidence>
<protein>
    <submittedName>
        <fullName evidence="2">Uncharacterized protein</fullName>
    </submittedName>
</protein>
<dbReference type="OrthoDB" id="248746at2759"/>
<feature type="region of interest" description="Disordered" evidence="1">
    <location>
        <begin position="24"/>
        <end position="45"/>
    </location>
</feature>
<sequence length="553" mass="61106">MLEDATPRAQLHLQRILNEFREHLNGPTARARSSTGRSSPLRHAAAARVPALVGSPSGSSAQPADAHNCHFAAGVVLQQRSRSAGHAAAAKGSVSPPRRKPATLPTYVRPAPYLVDAPATSPEHDAPRRETHKQSATVPIQRLARVGRVRAMVARESASRETRAGDVIVREGSGELAKAKKLCVRQIESEEMFYRQFICKVVDAYTEVLWHVKRCGEEAAKQSMELTDMVARVVRFASTSTEEVLQDREEHLSRVMKPASSEPLMDFKEALRSLQRLPTILAANYSHLVSTAHGTAEAEYPTNLASAPPPLPQQPLQQQQPQNTTAHDANLFVRRPSSLLSRRGSLQAMASLSYPSRGGFVSPYAGLLTNESLDCVDDTRSTSTPVANMVMPQRGRDVDPAWVVEDLQEENVYWQEEALRAALEAERYSQMLHTVLTLPPESPPNERNDVAPRRMSITATGSPSQKVLLQRLFIRLILEKEEGERGRIESREAQEWWLLWFAAKDAVTHRPGTSKENGKAVNNHHQKEEELGKEGAHNGSRSPPEEASDATHS</sequence>
<evidence type="ECO:0000313" key="2">
    <source>
        <dbReference type="EMBL" id="RNF14327.1"/>
    </source>
</evidence>